<dbReference type="Pfam" id="PF02167">
    <property type="entry name" value="Cytochrom_C1"/>
    <property type="match status" value="1"/>
</dbReference>
<proteinExistence type="predicted"/>
<feature type="binding site" description="covalent" evidence="8">
    <location>
        <position position="51"/>
    </location>
    <ligand>
        <name>heme c</name>
        <dbReference type="ChEBI" id="CHEBI:61717"/>
    </ligand>
</feature>
<dbReference type="InterPro" id="IPR036909">
    <property type="entry name" value="Cyt_c-like_dom_sf"/>
</dbReference>
<feature type="chain" id="PRO_5043645251" evidence="10">
    <location>
        <begin position="18"/>
        <end position="244"/>
    </location>
</feature>
<evidence type="ECO:0000259" key="11">
    <source>
        <dbReference type="PROSITE" id="PS51007"/>
    </source>
</evidence>
<feature type="domain" description="Cytochrome c" evidence="11">
    <location>
        <begin position="35"/>
        <end position="206"/>
    </location>
</feature>
<gene>
    <name evidence="12" type="ORF">RM544_17260</name>
</gene>
<name>A0AAW8R848_9ALTE</name>
<evidence type="ECO:0000256" key="7">
    <source>
        <dbReference type="ARBA" id="ARBA00023136"/>
    </source>
</evidence>
<evidence type="ECO:0000256" key="1">
    <source>
        <dbReference type="ARBA" id="ARBA00004370"/>
    </source>
</evidence>
<feature type="binding site" description="covalent" evidence="8">
    <location>
        <position position="52"/>
    </location>
    <ligand>
        <name>heme c</name>
        <dbReference type="ChEBI" id="CHEBI:61717"/>
    </ligand>
</feature>
<dbReference type="GO" id="GO:0009055">
    <property type="term" value="F:electron transfer activity"/>
    <property type="evidence" value="ECO:0007669"/>
    <property type="project" value="InterPro"/>
</dbReference>
<dbReference type="EMBL" id="JAVRIE010000010">
    <property type="protein sequence ID" value="MDT0584301.1"/>
    <property type="molecule type" value="Genomic_DNA"/>
</dbReference>
<reference evidence="12 13" key="1">
    <citation type="submission" date="2023-09" db="EMBL/GenBank/DDBJ databases">
        <authorList>
            <person name="Rey-Velasco X."/>
        </authorList>
    </citation>
    <scope>NUCLEOTIDE SEQUENCE [LARGE SCALE GENOMIC DNA]</scope>
    <source>
        <strain evidence="12 13">W409</strain>
    </source>
</reference>
<evidence type="ECO:0000256" key="2">
    <source>
        <dbReference type="ARBA" id="ARBA00022617"/>
    </source>
</evidence>
<dbReference type="SUPFAM" id="SSF46626">
    <property type="entry name" value="Cytochrome c"/>
    <property type="match status" value="1"/>
</dbReference>
<keyword evidence="4 8" id="KW-0479">Metal-binding</keyword>
<dbReference type="GO" id="GO:0020037">
    <property type="term" value="F:heme binding"/>
    <property type="evidence" value="ECO:0007669"/>
    <property type="project" value="InterPro"/>
</dbReference>
<keyword evidence="6 8" id="KW-0408">Iron</keyword>
<keyword evidence="7 9" id="KW-0472">Membrane</keyword>
<comment type="cofactor">
    <cofactor evidence="8">
        <name>heme c</name>
        <dbReference type="ChEBI" id="CHEBI:61717"/>
    </cofactor>
    <text evidence="8">Binds 1 heme c group covalently per subunit.</text>
</comment>
<sequence length="244" mass="27837">MKKWLTTLLLLPTLAFAAGSNIPLDEAGIDLKDKESLQRGAQTFMNYCLGCHQMQYQRYQRTFEDIGVPLEIGEQYLQFTGEKVSDYITSNMPYESAATWFGAPPPDLTLVNRVRGSDWLYTYMRTFYVDASRPFGVNNLTFPNVGMPHVLEGLQGTPRLATEMRMIDGEMTEVDVGLRTDGNGKLTSDEYDQTIRDLVNFLAYTGEPSRLQSEKIGKGVLIFILIFFVFAYLLKKDYWKDVKK</sequence>
<dbReference type="GO" id="GO:0046872">
    <property type="term" value="F:metal ion binding"/>
    <property type="evidence" value="ECO:0007669"/>
    <property type="project" value="UniProtKB-KW"/>
</dbReference>
<comment type="caution">
    <text evidence="12">The sequence shown here is derived from an EMBL/GenBank/DDBJ whole genome shotgun (WGS) entry which is preliminary data.</text>
</comment>
<evidence type="ECO:0000256" key="5">
    <source>
        <dbReference type="ARBA" id="ARBA00022989"/>
    </source>
</evidence>
<accession>A0AAW8R848</accession>
<keyword evidence="5 9" id="KW-1133">Transmembrane helix</keyword>
<dbReference type="PANTHER" id="PTHR10266">
    <property type="entry name" value="CYTOCHROME C1"/>
    <property type="match status" value="1"/>
</dbReference>
<feature type="signal peptide" evidence="10">
    <location>
        <begin position="1"/>
        <end position="17"/>
    </location>
</feature>
<comment type="subcellular location">
    <subcellularLocation>
        <location evidence="1">Membrane</location>
    </subcellularLocation>
</comment>
<protein>
    <submittedName>
        <fullName evidence="12">Cytochrome c1</fullName>
    </submittedName>
</protein>
<dbReference type="InterPro" id="IPR002326">
    <property type="entry name" value="Cyt_c1"/>
</dbReference>
<evidence type="ECO:0000256" key="8">
    <source>
        <dbReference type="PIRSR" id="PIRSR602326-1"/>
    </source>
</evidence>
<keyword evidence="3 9" id="KW-0812">Transmembrane</keyword>
<evidence type="ECO:0000256" key="10">
    <source>
        <dbReference type="SAM" id="SignalP"/>
    </source>
</evidence>
<evidence type="ECO:0000256" key="9">
    <source>
        <dbReference type="SAM" id="Phobius"/>
    </source>
</evidence>
<feature type="transmembrane region" description="Helical" evidence="9">
    <location>
        <begin position="216"/>
        <end position="234"/>
    </location>
</feature>
<evidence type="ECO:0000313" key="13">
    <source>
        <dbReference type="Proteomes" id="UP001249020"/>
    </source>
</evidence>
<dbReference type="Proteomes" id="UP001249020">
    <property type="component" value="Unassembled WGS sequence"/>
</dbReference>
<evidence type="ECO:0000256" key="6">
    <source>
        <dbReference type="ARBA" id="ARBA00023004"/>
    </source>
</evidence>
<keyword evidence="2 8" id="KW-0349">Heme</keyword>
<dbReference type="RefSeq" id="WP_311363073.1">
    <property type="nucleotide sequence ID" value="NZ_JAVRIE010000010.1"/>
</dbReference>
<dbReference type="PROSITE" id="PS51007">
    <property type="entry name" value="CYTC"/>
    <property type="match status" value="1"/>
</dbReference>
<evidence type="ECO:0000256" key="4">
    <source>
        <dbReference type="ARBA" id="ARBA00022723"/>
    </source>
</evidence>
<dbReference type="Gene3D" id="1.10.760.10">
    <property type="entry name" value="Cytochrome c-like domain"/>
    <property type="match status" value="1"/>
</dbReference>
<dbReference type="GO" id="GO:0016020">
    <property type="term" value="C:membrane"/>
    <property type="evidence" value="ECO:0007669"/>
    <property type="project" value="UniProtKB-SubCell"/>
</dbReference>
<feature type="binding site" description="covalent" evidence="8">
    <location>
        <position position="48"/>
    </location>
    <ligand>
        <name>heme c</name>
        <dbReference type="ChEBI" id="CHEBI:61717"/>
    </ligand>
</feature>
<evidence type="ECO:0000256" key="3">
    <source>
        <dbReference type="ARBA" id="ARBA00022692"/>
    </source>
</evidence>
<keyword evidence="13" id="KW-1185">Reference proteome</keyword>
<dbReference type="InterPro" id="IPR009056">
    <property type="entry name" value="Cyt_c-like_dom"/>
</dbReference>
<organism evidence="12 13">
    <name type="scientific">Brumicola blandensis</name>
    <dbReference type="NCBI Taxonomy" id="3075611"/>
    <lineage>
        <taxon>Bacteria</taxon>
        <taxon>Pseudomonadati</taxon>
        <taxon>Pseudomonadota</taxon>
        <taxon>Gammaproteobacteria</taxon>
        <taxon>Alteromonadales</taxon>
        <taxon>Alteromonadaceae</taxon>
        <taxon>Brumicola</taxon>
    </lineage>
</organism>
<evidence type="ECO:0000313" key="12">
    <source>
        <dbReference type="EMBL" id="MDT0584301.1"/>
    </source>
</evidence>
<dbReference type="PANTHER" id="PTHR10266:SF3">
    <property type="entry name" value="CYTOCHROME C1, HEME PROTEIN, MITOCHONDRIAL"/>
    <property type="match status" value="1"/>
</dbReference>
<dbReference type="AlphaFoldDB" id="A0AAW8R848"/>
<keyword evidence="10" id="KW-0732">Signal</keyword>